<comment type="caution">
    <text evidence="1">The sequence shown here is derived from an EMBL/GenBank/DDBJ whole genome shotgun (WGS) entry which is preliminary data.</text>
</comment>
<protein>
    <recommendedName>
        <fullName evidence="3">Alpha-L-fucosidase</fullName>
    </recommendedName>
</protein>
<accession>A0A835Q0Y8</accession>
<organism evidence="1 2">
    <name type="scientific">Vanilla planifolia</name>
    <name type="common">Vanilla</name>
    <dbReference type="NCBI Taxonomy" id="51239"/>
    <lineage>
        <taxon>Eukaryota</taxon>
        <taxon>Viridiplantae</taxon>
        <taxon>Streptophyta</taxon>
        <taxon>Embryophyta</taxon>
        <taxon>Tracheophyta</taxon>
        <taxon>Spermatophyta</taxon>
        <taxon>Magnoliopsida</taxon>
        <taxon>Liliopsida</taxon>
        <taxon>Asparagales</taxon>
        <taxon>Orchidaceae</taxon>
        <taxon>Vanilloideae</taxon>
        <taxon>Vanilleae</taxon>
        <taxon>Vanilla</taxon>
    </lineage>
</organism>
<evidence type="ECO:0000313" key="1">
    <source>
        <dbReference type="EMBL" id="KAG0460638.1"/>
    </source>
</evidence>
<dbReference type="Gene3D" id="3.20.20.80">
    <property type="entry name" value="Glycosidases"/>
    <property type="match status" value="1"/>
</dbReference>
<name>A0A835Q0Y8_VANPL</name>
<dbReference type="PANTHER" id="PTHR10030">
    <property type="entry name" value="ALPHA-L-FUCOSIDASE"/>
    <property type="match status" value="1"/>
</dbReference>
<sequence>MTYYFEDWFSITKQLRGSIINIFSDAGPDIRWVGDEQGAAGDPCWSPINRTSLQIGNASLESYLNTGDPRGTDWVPPECDVSIRPGWFWHESEKPKPLRQLLDIYYKSVGRNCVLLLNVPPNSSGLVSDADVERLKEFRRAIDKIFEKDLARGGIAKACSEGEASMAASRQRTFSMGTKGRTGRRRRIRKDGIGLSCGSWIRL</sequence>
<dbReference type="Proteomes" id="UP000636800">
    <property type="component" value="Chromosome 11"/>
</dbReference>
<dbReference type="InterPro" id="IPR017853">
    <property type="entry name" value="GH"/>
</dbReference>
<reference evidence="1 2" key="1">
    <citation type="journal article" date="2020" name="Nat. Food">
        <title>A phased Vanilla planifolia genome enables genetic improvement of flavour and production.</title>
        <authorList>
            <person name="Hasing T."/>
            <person name="Tang H."/>
            <person name="Brym M."/>
            <person name="Khazi F."/>
            <person name="Huang T."/>
            <person name="Chambers A.H."/>
        </authorList>
    </citation>
    <scope>NUCLEOTIDE SEQUENCE [LARGE SCALE GENOMIC DNA]</scope>
    <source>
        <tissue evidence="1">Leaf</tissue>
    </source>
</reference>
<dbReference type="PANTHER" id="PTHR10030:SF37">
    <property type="entry name" value="ALPHA-L-FUCOSIDASE-RELATED"/>
    <property type="match status" value="1"/>
</dbReference>
<dbReference type="EMBL" id="JADCNL010000011">
    <property type="protein sequence ID" value="KAG0460638.1"/>
    <property type="molecule type" value="Genomic_DNA"/>
</dbReference>
<proteinExistence type="predicted"/>
<dbReference type="AlphaFoldDB" id="A0A835Q0Y8"/>
<dbReference type="SUPFAM" id="SSF51445">
    <property type="entry name" value="(Trans)glycosidases"/>
    <property type="match status" value="1"/>
</dbReference>
<dbReference type="InterPro" id="IPR000933">
    <property type="entry name" value="Glyco_hydro_29"/>
</dbReference>
<dbReference type="GO" id="GO:0016139">
    <property type="term" value="P:glycoside catabolic process"/>
    <property type="evidence" value="ECO:0007669"/>
    <property type="project" value="TreeGrafter"/>
</dbReference>
<gene>
    <name evidence="1" type="ORF">HPP92_020935</name>
</gene>
<evidence type="ECO:0000313" key="2">
    <source>
        <dbReference type="Proteomes" id="UP000636800"/>
    </source>
</evidence>
<keyword evidence="2" id="KW-1185">Reference proteome</keyword>
<evidence type="ECO:0008006" key="3">
    <source>
        <dbReference type="Google" id="ProtNLM"/>
    </source>
</evidence>
<dbReference type="GO" id="GO:0005764">
    <property type="term" value="C:lysosome"/>
    <property type="evidence" value="ECO:0007669"/>
    <property type="project" value="TreeGrafter"/>
</dbReference>
<dbReference type="GO" id="GO:0004560">
    <property type="term" value="F:alpha-L-fucosidase activity"/>
    <property type="evidence" value="ECO:0007669"/>
    <property type="project" value="UniProtKB-EC"/>
</dbReference>
<dbReference type="GO" id="GO:0006004">
    <property type="term" value="P:fucose metabolic process"/>
    <property type="evidence" value="ECO:0007669"/>
    <property type="project" value="TreeGrafter"/>
</dbReference>